<dbReference type="InterPro" id="IPR036907">
    <property type="entry name" value="5'-Nucleotdase_C_sf"/>
</dbReference>
<evidence type="ECO:0000313" key="3">
    <source>
        <dbReference type="EMBL" id="GMA36734.1"/>
    </source>
</evidence>
<dbReference type="PANTHER" id="PTHR11575">
    <property type="entry name" value="5'-NUCLEOTIDASE-RELATED"/>
    <property type="match status" value="1"/>
</dbReference>
<dbReference type="InterPro" id="IPR008334">
    <property type="entry name" value="5'-Nucleotdase_C"/>
</dbReference>
<dbReference type="SUPFAM" id="SSF55816">
    <property type="entry name" value="5'-nucleotidase (syn. UDP-sugar hydrolase), C-terminal domain"/>
    <property type="match status" value="1"/>
</dbReference>
<feature type="domain" description="5'-Nucleotidase C-terminal" evidence="2">
    <location>
        <begin position="2"/>
        <end position="54"/>
    </location>
</feature>
<dbReference type="EMBL" id="BSUN01000001">
    <property type="protein sequence ID" value="GMA36734.1"/>
    <property type="molecule type" value="Genomic_DNA"/>
</dbReference>
<feature type="region of interest" description="Disordered" evidence="1">
    <location>
        <begin position="119"/>
        <end position="148"/>
    </location>
</feature>
<protein>
    <recommendedName>
        <fullName evidence="2">5'-Nucleotidase C-terminal domain-containing protein</fullName>
    </recommendedName>
</protein>
<dbReference type="Gene3D" id="3.90.780.10">
    <property type="entry name" value="5'-Nucleotidase, C-terminal domain"/>
    <property type="match status" value="1"/>
</dbReference>
<name>A0ABQ6IJ54_9MICO</name>
<sequence>MSEGFEYTYDPDAAEGEHVLQMWLDGERVDLDAEYTIVTNSFLASGGDGFSTFADGANATDTARVDSDIMVGYLAANGSLGTLYDQRAIGVNTESLTVGAGDEPHVRPVLADVHRCARQGGPERRRVPRRHRVGDLPGDQHAAHRPVR</sequence>
<gene>
    <name evidence="3" type="ORF">GCM10025876_29380</name>
</gene>
<proteinExistence type="predicted"/>
<dbReference type="PANTHER" id="PTHR11575:SF24">
    <property type="entry name" value="5'-NUCLEOTIDASE"/>
    <property type="match status" value="1"/>
</dbReference>
<evidence type="ECO:0000256" key="1">
    <source>
        <dbReference type="SAM" id="MobiDB-lite"/>
    </source>
</evidence>
<evidence type="ECO:0000313" key="4">
    <source>
        <dbReference type="Proteomes" id="UP001157125"/>
    </source>
</evidence>
<dbReference type="Proteomes" id="UP001157125">
    <property type="component" value="Unassembled WGS sequence"/>
</dbReference>
<reference evidence="4" key="1">
    <citation type="journal article" date="2019" name="Int. J. Syst. Evol. Microbiol.">
        <title>The Global Catalogue of Microorganisms (GCM) 10K type strain sequencing project: providing services to taxonomists for standard genome sequencing and annotation.</title>
        <authorList>
            <consortium name="The Broad Institute Genomics Platform"/>
            <consortium name="The Broad Institute Genome Sequencing Center for Infectious Disease"/>
            <person name="Wu L."/>
            <person name="Ma J."/>
        </authorList>
    </citation>
    <scope>NUCLEOTIDE SEQUENCE [LARGE SCALE GENOMIC DNA]</scope>
    <source>
        <strain evidence="4">NBRC 112299</strain>
    </source>
</reference>
<organism evidence="3 4">
    <name type="scientific">Demequina litorisediminis</name>
    <dbReference type="NCBI Taxonomy" id="1849022"/>
    <lineage>
        <taxon>Bacteria</taxon>
        <taxon>Bacillati</taxon>
        <taxon>Actinomycetota</taxon>
        <taxon>Actinomycetes</taxon>
        <taxon>Micrococcales</taxon>
        <taxon>Demequinaceae</taxon>
        <taxon>Demequina</taxon>
    </lineage>
</organism>
<dbReference type="InterPro" id="IPR006179">
    <property type="entry name" value="5_nucleotidase/apyrase"/>
</dbReference>
<evidence type="ECO:0000259" key="2">
    <source>
        <dbReference type="Pfam" id="PF02872"/>
    </source>
</evidence>
<keyword evidence="4" id="KW-1185">Reference proteome</keyword>
<accession>A0ABQ6IJ54</accession>
<dbReference type="Pfam" id="PF02872">
    <property type="entry name" value="5_nucleotid_C"/>
    <property type="match status" value="1"/>
</dbReference>
<comment type="caution">
    <text evidence="3">The sequence shown here is derived from an EMBL/GenBank/DDBJ whole genome shotgun (WGS) entry which is preliminary data.</text>
</comment>